<dbReference type="SUPFAM" id="SSF56300">
    <property type="entry name" value="Metallo-dependent phosphatases"/>
    <property type="match status" value="1"/>
</dbReference>
<keyword evidence="1" id="KW-0479">Metal-binding</keyword>
<dbReference type="InterPro" id="IPR050884">
    <property type="entry name" value="CNP_phosphodiesterase-III"/>
</dbReference>
<evidence type="ECO:0000259" key="5">
    <source>
        <dbReference type="Pfam" id="PF00149"/>
    </source>
</evidence>
<dbReference type="InterPro" id="IPR042281">
    <property type="entry name" value="GpdQ_beta-strand"/>
</dbReference>
<dbReference type="PANTHER" id="PTHR42988">
    <property type="entry name" value="PHOSPHOHYDROLASE"/>
    <property type="match status" value="1"/>
</dbReference>
<dbReference type="Proteomes" id="UP001556196">
    <property type="component" value="Unassembled WGS sequence"/>
</dbReference>
<reference evidence="6 7" key="1">
    <citation type="submission" date="2024-06" db="EMBL/GenBank/DDBJ databases">
        <authorList>
            <person name="Tuo L."/>
        </authorList>
    </citation>
    <scope>NUCLEOTIDE SEQUENCE [LARGE SCALE GENOMIC DNA]</scope>
    <source>
        <strain evidence="6 7">ZMM04-5</strain>
    </source>
</reference>
<evidence type="ECO:0000256" key="1">
    <source>
        <dbReference type="ARBA" id="ARBA00022723"/>
    </source>
</evidence>
<sequence length="257" mass="27787">MLITQITDSHVLLGSRIAARFDTAAAFERLLESLRRQETKPDLILFSGDLGEDATPQEYAFVGAGLRGLEIPVLAVPGNHDAREPLWEALPDMLGRTDAGHLCVARDIGPLVVVGLDTIVPSAAHGEICPARLAWLRETLKSHAGRDVLIFQHHPPIDTGLDHLDSMGILSGREEFAGLVAEHGRVAAILCGHVHRSVHGTCGGAPVRVSPSASHQFAFDLRKGEPYRFSDEPAQFSMHLWHEGRGLVSHVVPVVTG</sequence>
<keyword evidence="7" id="KW-1185">Reference proteome</keyword>
<evidence type="ECO:0000256" key="3">
    <source>
        <dbReference type="ARBA" id="ARBA00023004"/>
    </source>
</evidence>
<dbReference type="InterPro" id="IPR004843">
    <property type="entry name" value="Calcineurin-like_PHP"/>
</dbReference>
<proteinExistence type="inferred from homology"/>
<gene>
    <name evidence="6" type="ORF">ABUE31_17015</name>
</gene>
<dbReference type="EMBL" id="JBFOCI010000005">
    <property type="protein sequence ID" value="MEW9807693.1"/>
    <property type="molecule type" value="Genomic_DNA"/>
</dbReference>
<dbReference type="RefSeq" id="WP_367724875.1">
    <property type="nucleotide sequence ID" value="NZ_JBFOCI010000005.1"/>
</dbReference>
<dbReference type="PANTHER" id="PTHR42988:SF2">
    <property type="entry name" value="CYCLIC NUCLEOTIDE PHOSPHODIESTERASE CBUA0032-RELATED"/>
    <property type="match status" value="1"/>
</dbReference>
<dbReference type="InterPro" id="IPR042283">
    <property type="entry name" value="GpdQ_catalytic"/>
</dbReference>
<organism evidence="6 7">
    <name type="scientific">Mesorhizobium marinum</name>
    <dbReference type="NCBI Taxonomy" id="3228790"/>
    <lineage>
        <taxon>Bacteria</taxon>
        <taxon>Pseudomonadati</taxon>
        <taxon>Pseudomonadota</taxon>
        <taxon>Alphaproteobacteria</taxon>
        <taxon>Hyphomicrobiales</taxon>
        <taxon>Phyllobacteriaceae</taxon>
        <taxon>Mesorhizobium</taxon>
    </lineage>
</organism>
<dbReference type="InterPro" id="IPR026575">
    <property type="entry name" value="GpdQ/CpdA-like"/>
</dbReference>
<evidence type="ECO:0000256" key="2">
    <source>
        <dbReference type="ARBA" id="ARBA00022801"/>
    </source>
</evidence>
<dbReference type="Pfam" id="PF00149">
    <property type="entry name" value="Metallophos"/>
    <property type="match status" value="1"/>
</dbReference>
<dbReference type="Gene3D" id="3.30.750.180">
    <property type="entry name" value="GpdQ, beta-strand dimerisation domain"/>
    <property type="match status" value="1"/>
</dbReference>
<comment type="similarity">
    <text evidence="4">Belongs to the cyclic nucleotide phosphodiesterase class-III family.</text>
</comment>
<keyword evidence="3" id="KW-0408">Iron</keyword>
<evidence type="ECO:0000313" key="6">
    <source>
        <dbReference type="EMBL" id="MEW9807693.1"/>
    </source>
</evidence>
<comment type="caution">
    <text evidence="6">The sequence shown here is derived from an EMBL/GenBank/DDBJ whole genome shotgun (WGS) entry which is preliminary data.</text>
</comment>
<dbReference type="CDD" id="cd07402">
    <property type="entry name" value="MPP_GpdQ"/>
    <property type="match status" value="1"/>
</dbReference>
<dbReference type="InterPro" id="IPR029052">
    <property type="entry name" value="Metallo-depent_PP-like"/>
</dbReference>
<evidence type="ECO:0000256" key="4">
    <source>
        <dbReference type="ARBA" id="ARBA00025742"/>
    </source>
</evidence>
<protein>
    <submittedName>
        <fullName evidence="6">Phosphodiesterase</fullName>
    </submittedName>
</protein>
<evidence type="ECO:0000313" key="7">
    <source>
        <dbReference type="Proteomes" id="UP001556196"/>
    </source>
</evidence>
<keyword evidence="2" id="KW-0378">Hydrolase</keyword>
<feature type="domain" description="Calcineurin-like phosphoesterase" evidence="5">
    <location>
        <begin position="1"/>
        <end position="196"/>
    </location>
</feature>
<dbReference type="Gene3D" id="3.60.21.40">
    <property type="entry name" value="GpdQ, catalytic alpha/beta sandwich domain"/>
    <property type="match status" value="1"/>
</dbReference>
<accession>A0ABV3R4K5</accession>
<name>A0ABV3R4K5_9HYPH</name>